<feature type="non-terminal residue" evidence="1">
    <location>
        <position position="67"/>
    </location>
</feature>
<reference evidence="1" key="1">
    <citation type="submission" date="2015-12" db="EMBL/GenBank/DDBJ databases">
        <title>Gene expression during late stages of embryo sac development: a critical building block for successful pollen-pistil interactions.</title>
        <authorList>
            <person name="Liu Y."/>
            <person name="Joly V."/>
            <person name="Sabar M."/>
            <person name="Matton D.P."/>
        </authorList>
    </citation>
    <scope>NUCLEOTIDE SEQUENCE</scope>
</reference>
<organism evidence="1">
    <name type="scientific">Solanum chacoense</name>
    <name type="common">Chaco potato</name>
    <dbReference type="NCBI Taxonomy" id="4108"/>
    <lineage>
        <taxon>Eukaryota</taxon>
        <taxon>Viridiplantae</taxon>
        <taxon>Streptophyta</taxon>
        <taxon>Embryophyta</taxon>
        <taxon>Tracheophyta</taxon>
        <taxon>Spermatophyta</taxon>
        <taxon>Magnoliopsida</taxon>
        <taxon>eudicotyledons</taxon>
        <taxon>Gunneridae</taxon>
        <taxon>Pentapetalae</taxon>
        <taxon>asterids</taxon>
        <taxon>lamiids</taxon>
        <taxon>Solanales</taxon>
        <taxon>Solanaceae</taxon>
        <taxon>Solanoideae</taxon>
        <taxon>Solaneae</taxon>
        <taxon>Solanum</taxon>
    </lineage>
</organism>
<evidence type="ECO:0000313" key="1">
    <source>
        <dbReference type="EMBL" id="JAP06541.1"/>
    </source>
</evidence>
<sequence>MLRTWHSLLWSSRLGHPLKHTVATNKKLCFSLLKPKNLVLLLHHHQCHLMKAKQWNILHFMEKNVVS</sequence>
<accession>A0A0V0GFA3</accession>
<protein>
    <submittedName>
        <fullName evidence="1">Putative ovule protein</fullName>
    </submittedName>
</protein>
<dbReference type="EMBL" id="GEDG01040962">
    <property type="protein sequence ID" value="JAP06541.1"/>
    <property type="molecule type" value="Transcribed_RNA"/>
</dbReference>
<dbReference type="AlphaFoldDB" id="A0A0V0GFA3"/>
<proteinExistence type="predicted"/>
<name>A0A0V0GFA3_SOLCH</name>